<keyword evidence="4 7" id="KW-0732">Signal</keyword>
<comment type="similarity">
    <text evidence="1 7">Belongs to the peptidase S10 family.</text>
</comment>
<dbReference type="PRINTS" id="PR00724">
    <property type="entry name" value="CRBOXYPTASEC"/>
</dbReference>
<gene>
    <name evidence="8" type="ORF">C361_01613</name>
</gene>
<dbReference type="OrthoDB" id="443318at2759"/>
<dbReference type="SUPFAM" id="SSF53474">
    <property type="entry name" value="alpha/beta-Hydrolases"/>
    <property type="match status" value="1"/>
</dbReference>
<name>A0A854QIG0_CRYNE</name>
<keyword evidence="2 7" id="KW-0121">Carboxypeptidase</keyword>
<reference evidence="8 9" key="1">
    <citation type="submission" date="2017-06" db="EMBL/GenBank/DDBJ databases">
        <title>Global population genomics of the pathogenic fungus Cryptococcus neoformans var. grubii.</title>
        <authorList>
            <person name="Cuomo C."/>
            <person name="Litvintseva A."/>
            <person name="Chen Y."/>
            <person name="Young S."/>
            <person name="Zeng Q."/>
            <person name="Chapman S."/>
            <person name="Gujja S."/>
            <person name="Saif S."/>
            <person name="Birren B."/>
        </authorList>
    </citation>
    <scope>NUCLEOTIDE SEQUENCE [LARGE SCALE GENOMIC DNA]</scope>
    <source>
        <strain evidence="8 9">Tu259-1</strain>
    </source>
</reference>
<organism evidence="8 9">
    <name type="scientific">Cryptococcus neoformans Tu259-1</name>
    <dbReference type="NCBI Taxonomy" id="1230072"/>
    <lineage>
        <taxon>Eukaryota</taxon>
        <taxon>Fungi</taxon>
        <taxon>Dikarya</taxon>
        <taxon>Basidiomycota</taxon>
        <taxon>Agaricomycotina</taxon>
        <taxon>Tremellomycetes</taxon>
        <taxon>Tremellales</taxon>
        <taxon>Cryptococcaceae</taxon>
        <taxon>Cryptococcus</taxon>
        <taxon>Cryptococcus neoformans species complex</taxon>
    </lineage>
</organism>
<keyword evidence="3 7" id="KW-0645">Protease</keyword>
<feature type="signal peptide" evidence="7">
    <location>
        <begin position="1"/>
        <end position="16"/>
    </location>
</feature>
<keyword evidence="6" id="KW-0325">Glycoprotein</keyword>
<dbReference type="InterPro" id="IPR018202">
    <property type="entry name" value="Ser_caboxypep_ser_AS"/>
</dbReference>
<dbReference type="InterPro" id="IPR001563">
    <property type="entry name" value="Peptidase_S10"/>
</dbReference>
<accession>A0A854QIG0</accession>
<evidence type="ECO:0000256" key="5">
    <source>
        <dbReference type="ARBA" id="ARBA00022801"/>
    </source>
</evidence>
<protein>
    <recommendedName>
        <fullName evidence="7">Carboxypeptidase</fullName>
        <ecNumber evidence="7">3.4.16.-</ecNumber>
    </recommendedName>
</protein>
<evidence type="ECO:0000256" key="6">
    <source>
        <dbReference type="ARBA" id="ARBA00023180"/>
    </source>
</evidence>
<evidence type="ECO:0000256" key="2">
    <source>
        <dbReference type="ARBA" id="ARBA00022645"/>
    </source>
</evidence>
<dbReference type="PANTHER" id="PTHR11802:SF479">
    <property type="entry name" value="CARBOXYPEPTIDASE"/>
    <property type="match status" value="1"/>
</dbReference>
<feature type="chain" id="PRO_5033102895" description="Carboxypeptidase" evidence="7">
    <location>
        <begin position="17"/>
        <end position="560"/>
    </location>
</feature>
<dbReference type="EMBL" id="AMKT01000027">
    <property type="protein sequence ID" value="OXG25653.1"/>
    <property type="molecule type" value="Genomic_DNA"/>
</dbReference>
<dbReference type="InterPro" id="IPR033124">
    <property type="entry name" value="Ser_caboxypep_his_AS"/>
</dbReference>
<evidence type="ECO:0000256" key="7">
    <source>
        <dbReference type="RuleBase" id="RU361156"/>
    </source>
</evidence>
<dbReference type="PANTHER" id="PTHR11802">
    <property type="entry name" value="SERINE PROTEASE FAMILY S10 SERINE CARBOXYPEPTIDASE"/>
    <property type="match status" value="1"/>
</dbReference>
<dbReference type="PROSITE" id="PS00131">
    <property type="entry name" value="CARBOXYPEPT_SER_SER"/>
    <property type="match status" value="1"/>
</dbReference>
<dbReference type="PROSITE" id="PS00560">
    <property type="entry name" value="CARBOXYPEPT_SER_HIS"/>
    <property type="match status" value="1"/>
</dbReference>
<dbReference type="GO" id="GO:0004185">
    <property type="term" value="F:serine-type carboxypeptidase activity"/>
    <property type="evidence" value="ECO:0007669"/>
    <property type="project" value="UniProtKB-UniRule"/>
</dbReference>
<keyword evidence="5 7" id="KW-0378">Hydrolase</keyword>
<evidence type="ECO:0000313" key="9">
    <source>
        <dbReference type="Proteomes" id="UP000199727"/>
    </source>
</evidence>
<evidence type="ECO:0000256" key="4">
    <source>
        <dbReference type="ARBA" id="ARBA00022729"/>
    </source>
</evidence>
<evidence type="ECO:0000256" key="3">
    <source>
        <dbReference type="ARBA" id="ARBA00022670"/>
    </source>
</evidence>
<dbReference type="GO" id="GO:0006508">
    <property type="term" value="P:proteolysis"/>
    <property type="evidence" value="ECO:0007669"/>
    <property type="project" value="UniProtKB-KW"/>
</dbReference>
<dbReference type="Gene3D" id="3.40.50.1820">
    <property type="entry name" value="alpha/beta hydrolase"/>
    <property type="match status" value="1"/>
</dbReference>
<evidence type="ECO:0000313" key="8">
    <source>
        <dbReference type="EMBL" id="OXG25653.1"/>
    </source>
</evidence>
<sequence>MWYKLISVALLALISGSIIDNAPDFSALISRKPSALAAQKEARKELLERGTPGHNQLFARDSSDKKFYNNKTSEFFIESLPDVPYDLGEIYSGLIPIDYNNQSEALFFVFQPKLGEPSEDITIWLNGGPGCSSLGGWLQENGLWTWKSGTLQPALNPYSWVNLTNMLWVEQPIGTGFSTGTPKATTQEETAQDFIKWFKNFQDIFGISHYKIFVSGESYAGRYVSYISAAMLDEQNTTYYNLSGEGRPIVRSNEEGQADVGLGALIYDPVIGEFDVVQRQMTTYPLVEANSNLFNFNATVMAELKQYHESCGFKDYIDKYLQFPPPEKQPPMLFNRSDNASLMCDLFDGVMYLEIQVNPCFNVYEINSMCPLQWDVLGMPTGFSYAPGPVYFNRSDVKAAMHAPQNVDWIKCSPDPVYVGGYAGPQWQGDLSADPIQKVLPQVIEATNRVLISNGNYDMAIITNGTLLSIQNMTWNGQLGFQSAPSEEVYIDIIDTQWSAVYEANGLPGFPGPQTTMGIQHYEHGLMWVETFQAGHMQPQYQPRMAYRHLQWLLGHVDKI</sequence>
<dbReference type="InterPro" id="IPR029058">
    <property type="entry name" value="AB_hydrolase_fold"/>
</dbReference>
<dbReference type="AlphaFoldDB" id="A0A854QIG0"/>
<evidence type="ECO:0000256" key="1">
    <source>
        <dbReference type="ARBA" id="ARBA00009431"/>
    </source>
</evidence>
<proteinExistence type="inferred from homology"/>
<comment type="caution">
    <text evidence="8">The sequence shown here is derived from an EMBL/GenBank/DDBJ whole genome shotgun (WGS) entry which is preliminary data.</text>
</comment>
<dbReference type="FunFam" id="3.40.50.1820:FF:000118">
    <property type="entry name" value="Carboxypeptidase"/>
    <property type="match status" value="1"/>
</dbReference>
<dbReference type="EC" id="3.4.16.-" evidence="7"/>
<dbReference type="Proteomes" id="UP000199727">
    <property type="component" value="Unassembled WGS sequence"/>
</dbReference>
<dbReference type="Pfam" id="PF00450">
    <property type="entry name" value="Peptidase_S10"/>
    <property type="match status" value="1"/>
</dbReference>